<accession>A0ABT3N0R6</accession>
<evidence type="ECO:0000256" key="1">
    <source>
        <dbReference type="SAM" id="MobiDB-lite"/>
    </source>
</evidence>
<feature type="compositionally biased region" description="Low complexity" evidence="1">
    <location>
        <begin position="146"/>
        <end position="161"/>
    </location>
</feature>
<proteinExistence type="predicted"/>
<gene>
    <name evidence="2" type="ORF">NX722_21840</name>
</gene>
<evidence type="ECO:0000313" key="2">
    <source>
        <dbReference type="EMBL" id="MCW7555217.1"/>
    </source>
</evidence>
<dbReference type="RefSeq" id="WP_262564991.1">
    <property type="nucleotide sequence ID" value="NZ_JAPFCC010000001.1"/>
</dbReference>
<feature type="region of interest" description="Disordered" evidence="1">
    <location>
        <begin position="146"/>
        <end position="167"/>
    </location>
</feature>
<protein>
    <submittedName>
        <fullName evidence="2">Uncharacterized protein</fullName>
    </submittedName>
</protein>
<reference evidence="2 3" key="1">
    <citation type="submission" date="2022-10" db="EMBL/GenBank/DDBJ databases">
        <title>High-quality genome sequences of two octocoral-associated bacteria, Endozoicomonas euniceicola EF212 and Endozoicomonas gorgoniicola PS125.</title>
        <authorList>
            <person name="Chiou Y.-J."/>
            <person name="Chen Y.-H."/>
        </authorList>
    </citation>
    <scope>NUCLEOTIDE SEQUENCE [LARGE SCALE GENOMIC DNA]</scope>
    <source>
        <strain evidence="2 3">PS125</strain>
    </source>
</reference>
<dbReference type="EMBL" id="JAPFCC010000001">
    <property type="protein sequence ID" value="MCW7555217.1"/>
    <property type="molecule type" value="Genomic_DNA"/>
</dbReference>
<sequence length="255" mass="28913">MYRRVRFTNQHAISVFGISSENKGLRPNTCQHFRQRSGNFTYHRRFQNQVHSRSLNTRCPTTAKVRAALIDLILEVRSLELNIFADLKVELEQADRTACSLTKGIIETCLKELPAADQAFTPLEDHQHAENARQYADKVRTICRLNTGNDTNDTGNDTSNTKPDERRSSLAKVIPDIDTLTERCCSNKGKLGIWKPHQIARNTYRTRRVVQMFKASSGITCVTDIEKSDVVQFKETLLETYAISSASTMFNQLGA</sequence>
<evidence type="ECO:0000313" key="3">
    <source>
        <dbReference type="Proteomes" id="UP001209854"/>
    </source>
</evidence>
<name>A0ABT3N0R6_9GAMM</name>
<comment type="caution">
    <text evidence="2">The sequence shown here is derived from an EMBL/GenBank/DDBJ whole genome shotgun (WGS) entry which is preliminary data.</text>
</comment>
<keyword evidence="3" id="KW-1185">Reference proteome</keyword>
<organism evidence="2 3">
    <name type="scientific">Endozoicomonas gorgoniicola</name>
    <dbReference type="NCBI Taxonomy" id="1234144"/>
    <lineage>
        <taxon>Bacteria</taxon>
        <taxon>Pseudomonadati</taxon>
        <taxon>Pseudomonadota</taxon>
        <taxon>Gammaproteobacteria</taxon>
        <taxon>Oceanospirillales</taxon>
        <taxon>Endozoicomonadaceae</taxon>
        <taxon>Endozoicomonas</taxon>
    </lineage>
</organism>
<dbReference type="Proteomes" id="UP001209854">
    <property type="component" value="Unassembled WGS sequence"/>
</dbReference>